<evidence type="ECO:0000313" key="4">
    <source>
        <dbReference type="EMBL" id="GBO41989.1"/>
    </source>
</evidence>
<dbReference type="PANTHER" id="PTHR22762">
    <property type="entry name" value="ALPHA-GLUCOSIDASE"/>
    <property type="match status" value="1"/>
</dbReference>
<reference evidence="2 5" key="1">
    <citation type="journal article" date="2019" name="Sci. Rep.">
        <title>Orb-weaving spider Araneus ventricosus genome elucidates the spidroin gene catalogue.</title>
        <authorList>
            <person name="Kono N."/>
            <person name="Nakamura H."/>
            <person name="Ohtoshi R."/>
            <person name="Moran D.A.P."/>
            <person name="Shinohara A."/>
            <person name="Yoshida Y."/>
            <person name="Fujiwara M."/>
            <person name="Mori M."/>
            <person name="Tomita M."/>
            <person name="Arakawa K."/>
        </authorList>
    </citation>
    <scope>NUCLEOTIDE SEQUENCE [LARGE SCALE GENOMIC DNA]</scope>
</reference>
<feature type="non-terminal residue" evidence="2">
    <location>
        <position position="108"/>
    </location>
</feature>
<dbReference type="AlphaFoldDB" id="A0A4Y2WYW1"/>
<dbReference type="EMBL" id="BGPR01067664">
    <property type="protein sequence ID" value="GBO41824.1"/>
    <property type="molecule type" value="Genomic_DNA"/>
</dbReference>
<proteinExistence type="predicted"/>
<dbReference type="SUPFAM" id="SSF51011">
    <property type="entry name" value="Glycosyl hydrolase domain"/>
    <property type="match status" value="1"/>
</dbReference>
<organism evidence="2 5">
    <name type="scientific">Araneus ventricosus</name>
    <name type="common">Orbweaver spider</name>
    <name type="synonym">Epeira ventricosa</name>
    <dbReference type="NCBI Taxonomy" id="182803"/>
    <lineage>
        <taxon>Eukaryota</taxon>
        <taxon>Metazoa</taxon>
        <taxon>Ecdysozoa</taxon>
        <taxon>Arthropoda</taxon>
        <taxon>Chelicerata</taxon>
        <taxon>Arachnida</taxon>
        <taxon>Araneae</taxon>
        <taxon>Araneomorphae</taxon>
        <taxon>Entelegynae</taxon>
        <taxon>Araneoidea</taxon>
        <taxon>Araneidae</taxon>
        <taxon>Araneus</taxon>
    </lineage>
</organism>
<evidence type="ECO:0000313" key="2">
    <source>
        <dbReference type="EMBL" id="GBO41824.1"/>
    </source>
</evidence>
<dbReference type="PANTHER" id="PTHR22762:SF120">
    <property type="entry name" value="HETEROGLYCAN GLUCOSIDASE 1"/>
    <property type="match status" value="1"/>
</dbReference>
<gene>
    <name evidence="3" type="ORF">AVEN_221208_1</name>
    <name evidence="2" type="ORF">AVEN_67344_1</name>
    <name evidence="4" type="ORF">AVEN_72570_1</name>
</gene>
<sequence>MWGRCLLVSPVLKEGIKSLKLYLPHDEWWHFKFNGSRQEKKTGDYMETNDIFDNIPLHVRGGCIIPTEDYKQKKPNPETEYLKNYTLYVFPVRDEAWGEIYVDQLVSL</sequence>
<accession>A0A4Y2WYW1</accession>
<evidence type="ECO:0000259" key="1">
    <source>
        <dbReference type="Pfam" id="PF21365"/>
    </source>
</evidence>
<dbReference type="GO" id="GO:0004553">
    <property type="term" value="F:hydrolase activity, hydrolyzing O-glycosyl compounds"/>
    <property type="evidence" value="ECO:0007669"/>
    <property type="project" value="TreeGrafter"/>
</dbReference>
<evidence type="ECO:0000313" key="5">
    <source>
        <dbReference type="Proteomes" id="UP000499080"/>
    </source>
</evidence>
<dbReference type="EMBL" id="BGPR01067857">
    <property type="protein sequence ID" value="GBO41951.1"/>
    <property type="molecule type" value="Genomic_DNA"/>
</dbReference>
<name>A0A4Y2WYW1_ARAVE</name>
<dbReference type="OrthoDB" id="6436438at2759"/>
<protein>
    <recommendedName>
        <fullName evidence="1">Glycosyl hydrolase family 31 C-terminal domain-containing protein</fullName>
    </recommendedName>
</protein>
<dbReference type="InterPro" id="IPR048395">
    <property type="entry name" value="Glyco_hydro_31_C"/>
</dbReference>
<comment type="caution">
    <text evidence="2">The sequence shown here is derived from an EMBL/GenBank/DDBJ whole genome shotgun (WGS) entry which is preliminary data.</text>
</comment>
<evidence type="ECO:0000313" key="3">
    <source>
        <dbReference type="EMBL" id="GBO41951.1"/>
    </source>
</evidence>
<keyword evidence="5" id="KW-1185">Reference proteome</keyword>
<dbReference type="EMBL" id="BGPR01067909">
    <property type="protein sequence ID" value="GBO41989.1"/>
    <property type="molecule type" value="Genomic_DNA"/>
</dbReference>
<dbReference type="Gene3D" id="2.60.40.4040">
    <property type="match status" value="1"/>
</dbReference>
<dbReference type="Proteomes" id="UP000499080">
    <property type="component" value="Unassembled WGS sequence"/>
</dbReference>
<feature type="domain" description="Glycosyl hydrolase family 31 C-terminal" evidence="1">
    <location>
        <begin position="1"/>
        <end position="65"/>
    </location>
</feature>
<dbReference type="Pfam" id="PF21365">
    <property type="entry name" value="Glyco_hydro_31_3rd"/>
    <property type="match status" value="1"/>
</dbReference>